<evidence type="ECO:0000256" key="9">
    <source>
        <dbReference type="ARBA" id="ARBA00023187"/>
    </source>
</evidence>
<evidence type="ECO:0000313" key="14">
    <source>
        <dbReference type="EMBL" id="OWF43725.1"/>
    </source>
</evidence>
<sequence>MSFKRDGNDSNQLGILRKRRVCELLGIAVPDDEALLMSNGRFACLVCGHRPVFDTVDMLILHRQGKKHLANADYEAEKKEELEKLIEKRKHDQYLKDGTTVIHQKKTSWRGLGLGVAYDPRAKKPRPHERKQKLDFTSSDSQETVTTNSLALPGNRSSLSYQNRNNLSNEIDSRKRAYYPKDHDYKLDKKSGAMSNQSFRDLLLQQQADNGPVKHSKQLKNIFGEKSTDEKSIEEYKPYIGHRIQRNLCDSELPVDSACTSALQSSCSRQNFMGSRFHSNEQSSSTFDGQSAILGHTSSRGDNFSKLEHSDILSLAENPPPPPNNRKQLKKKLSCRPEASAVSDERKRKAELYLQCRGAGWKKDLTGKWIRDEEAEFDSDEEPPDLP</sequence>
<dbReference type="InterPro" id="IPR033570">
    <property type="entry name" value="SCNM1"/>
</dbReference>
<keyword evidence="15" id="KW-1185">Reference proteome</keyword>
<keyword evidence="4" id="KW-0507">mRNA processing</keyword>
<evidence type="ECO:0000256" key="1">
    <source>
        <dbReference type="ARBA" id="ARBA00004324"/>
    </source>
</evidence>
<proteinExistence type="predicted"/>
<keyword evidence="6" id="KW-0747">Spliceosome</keyword>
<comment type="caution">
    <text evidence="14">The sequence shown here is derived from an EMBL/GenBank/DDBJ whole genome shotgun (WGS) entry which is preliminary data.</text>
</comment>
<protein>
    <recommendedName>
        <fullName evidence="3">Sodium channel modifier 1</fullName>
    </recommendedName>
</protein>
<keyword evidence="10" id="KW-0539">Nucleus</keyword>
<dbReference type="PANTHER" id="PTHR32297:SF1">
    <property type="entry name" value="SODIUM CHANNEL MODIFIER 1"/>
    <property type="match status" value="1"/>
</dbReference>
<accession>A0A210Q4T2</accession>
<feature type="compositionally biased region" description="Polar residues" evidence="11">
    <location>
        <begin position="135"/>
        <end position="170"/>
    </location>
</feature>
<feature type="region of interest" description="Disordered" evidence="11">
    <location>
        <begin position="278"/>
        <end position="301"/>
    </location>
</feature>
<keyword evidence="8" id="KW-0862">Zinc</keyword>
<evidence type="ECO:0000256" key="5">
    <source>
        <dbReference type="ARBA" id="ARBA00022723"/>
    </source>
</evidence>
<name>A0A210Q4T2_MIZYE</name>
<evidence type="ECO:0000256" key="6">
    <source>
        <dbReference type="ARBA" id="ARBA00022728"/>
    </source>
</evidence>
<feature type="region of interest" description="Disordered" evidence="11">
    <location>
        <begin position="313"/>
        <end position="348"/>
    </location>
</feature>
<evidence type="ECO:0000256" key="7">
    <source>
        <dbReference type="ARBA" id="ARBA00022771"/>
    </source>
</evidence>
<evidence type="ECO:0000256" key="8">
    <source>
        <dbReference type="ARBA" id="ARBA00022833"/>
    </source>
</evidence>
<dbReference type="Pfam" id="PF15803">
    <property type="entry name" value="zf-SCNM1"/>
    <property type="match status" value="1"/>
</dbReference>
<evidence type="ECO:0000256" key="4">
    <source>
        <dbReference type="ARBA" id="ARBA00022664"/>
    </source>
</evidence>
<keyword evidence="5" id="KW-0479">Metal-binding</keyword>
<evidence type="ECO:0000259" key="12">
    <source>
        <dbReference type="Pfam" id="PF15803"/>
    </source>
</evidence>
<comment type="subcellular location">
    <subcellularLocation>
        <location evidence="1">Nucleus speckle</location>
    </subcellularLocation>
    <subcellularLocation>
        <location evidence="2">Nucleus</location>
        <location evidence="2">Nucleoplasm</location>
    </subcellularLocation>
</comment>
<dbReference type="GO" id="GO:0008270">
    <property type="term" value="F:zinc ion binding"/>
    <property type="evidence" value="ECO:0007669"/>
    <property type="project" value="UniProtKB-KW"/>
</dbReference>
<dbReference type="GO" id="GO:0008380">
    <property type="term" value="P:RNA splicing"/>
    <property type="evidence" value="ECO:0007669"/>
    <property type="project" value="UniProtKB-KW"/>
</dbReference>
<gene>
    <name evidence="14" type="ORF">KP79_PYT01833</name>
</gene>
<evidence type="ECO:0000259" key="13">
    <source>
        <dbReference type="Pfam" id="PF15805"/>
    </source>
</evidence>
<dbReference type="PANTHER" id="PTHR32297">
    <property type="entry name" value="SODIUM CHANNEL MODIFIER 1"/>
    <property type="match status" value="1"/>
</dbReference>
<feature type="domain" description="Sodium channel modifier 1 zinc-finger" evidence="12">
    <location>
        <begin position="44"/>
        <end position="70"/>
    </location>
</feature>
<dbReference type="GO" id="GO:0006397">
    <property type="term" value="P:mRNA processing"/>
    <property type="evidence" value="ECO:0007669"/>
    <property type="project" value="UniProtKB-KW"/>
</dbReference>
<feature type="region of interest" description="Disordered" evidence="11">
    <location>
        <begin position="117"/>
        <end position="177"/>
    </location>
</feature>
<evidence type="ECO:0000256" key="2">
    <source>
        <dbReference type="ARBA" id="ARBA00004642"/>
    </source>
</evidence>
<dbReference type="InterPro" id="IPR031625">
    <property type="entry name" value="SCNM1_acidic"/>
</dbReference>
<dbReference type="OrthoDB" id="1924550at2759"/>
<keyword evidence="9" id="KW-0508">mRNA splicing</keyword>
<dbReference type="EMBL" id="NEDP02005022">
    <property type="protein sequence ID" value="OWF43725.1"/>
    <property type="molecule type" value="Genomic_DNA"/>
</dbReference>
<keyword evidence="14" id="KW-0407">Ion channel</keyword>
<organism evidence="14 15">
    <name type="scientific">Mizuhopecten yessoensis</name>
    <name type="common">Japanese scallop</name>
    <name type="synonym">Patinopecten yessoensis</name>
    <dbReference type="NCBI Taxonomy" id="6573"/>
    <lineage>
        <taxon>Eukaryota</taxon>
        <taxon>Metazoa</taxon>
        <taxon>Spiralia</taxon>
        <taxon>Lophotrochozoa</taxon>
        <taxon>Mollusca</taxon>
        <taxon>Bivalvia</taxon>
        <taxon>Autobranchia</taxon>
        <taxon>Pteriomorphia</taxon>
        <taxon>Pectinida</taxon>
        <taxon>Pectinoidea</taxon>
        <taxon>Pectinidae</taxon>
        <taxon>Mizuhopecten</taxon>
    </lineage>
</organism>
<dbReference type="Proteomes" id="UP000242188">
    <property type="component" value="Unassembled WGS sequence"/>
</dbReference>
<dbReference type="STRING" id="6573.A0A210Q4T2"/>
<keyword evidence="7" id="KW-0863">Zinc-finger</keyword>
<keyword evidence="14" id="KW-0406">Ion transport</keyword>
<evidence type="ECO:0000313" key="15">
    <source>
        <dbReference type="Proteomes" id="UP000242188"/>
    </source>
</evidence>
<reference evidence="14 15" key="1">
    <citation type="journal article" date="2017" name="Nat. Ecol. Evol.">
        <title>Scallop genome provides insights into evolution of bilaterian karyotype and development.</title>
        <authorList>
            <person name="Wang S."/>
            <person name="Zhang J."/>
            <person name="Jiao W."/>
            <person name="Li J."/>
            <person name="Xun X."/>
            <person name="Sun Y."/>
            <person name="Guo X."/>
            <person name="Huan P."/>
            <person name="Dong B."/>
            <person name="Zhang L."/>
            <person name="Hu X."/>
            <person name="Sun X."/>
            <person name="Wang J."/>
            <person name="Zhao C."/>
            <person name="Wang Y."/>
            <person name="Wang D."/>
            <person name="Huang X."/>
            <person name="Wang R."/>
            <person name="Lv J."/>
            <person name="Li Y."/>
            <person name="Zhang Z."/>
            <person name="Liu B."/>
            <person name="Lu W."/>
            <person name="Hui Y."/>
            <person name="Liang J."/>
            <person name="Zhou Z."/>
            <person name="Hou R."/>
            <person name="Li X."/>
            <person name="Liu Y."/>
            <person name="Li H."/>
            <person name="Ning X."/>
            <person name="Lin Y."/>
            <person name="Zhao L."/>
            <person name="Xing Q."/>
            <person name="Dou J."/>
            <person name="Li Y."/>
            <person name="Mao J."/>
            <person name="Guo H."/>
            <person name="Dou H."/>
            <person name="Li T."/>
            <person name="Mu C."/>
            <person name="Jiang W."/>
            <person name="Fu Q."/>
            <person name="Fu X."/>
            <person name="Miao Y."/>
            <person name="Liu J."/>
            <person name="Yu Q."/>
            <person name="Li R."/>
            <person name="Liao H."/>
            <person name="Li X."/>
            <person name="Kong Y."/>
            <person name="Jiang Z."/>
            <person name="Chourrout D."/>
            <person name="Li R."/>
            <person name="Bao Z."/>
        </authorList>
    </citation>
    <scope>NUCLEOTIDE SEQUENCE [LARGE SCALE GENOMIC DNA]</scope>
    <source>
        <strain evidence="14 15">PY_sf001</strain>
    </source>
</reference>
<keyword evidence="14" id="KW-0813">Transport</keyword>
<evidence type="ECO:0000256" key="3">
    <source>
        <dbReference type="ARBA" id="ARBA00020620"/>
    </source>
</evidence>
<feature type="compositionally biased region" description="Polar residues" evidence="11">
    <location>
        <begin position="280"/>
        <end position="289"/>
    </location>
</feature>
<dbReference type="GO" id="GO:0005681">
    <property type="term" value="C:spliceosomal complex"/>
    <property type="evidence" value="ECO:0007669"/>
    <property type="project" value="UniProtKB-KW"/>
</dbReference>
<feature type="domain" description="Sodium channel modifier 1 acidic C-terminal" evidence="13">
    <location>
        <begin position="344"/>
        <end position="385"/>
    </location>
</feature>
<evidence type="ECO:0000256" key="10">
    <source>
        <dbReference type="ARBA" id="ARBA00023242"/>
    </source>
</evidence>
<dbReference type="GO" id="GO:0034220">
    <property type="term" value="P:monoatomic ion transmembrane transport"/>
    <property type="evidence" value="ECO:0007669"/>
    <property type="project" value="UniProtKB-KW"/>
</dbReference>
<dbReference type="InterPro" id="IPR031622">
    <property type="entry name" value="Znf-SCNM1"/>
</dbReference>
<dbReference type="AlphaFoldDB" id="A0A210Q4T2"/>
<dbReference type="GO" id="GO:0016607">
    <property type="term" value="C:nuclear speck"/>
    <property type="evidence" value="ECO:0007669"/>
    <property type="project" value="UniProtKB-SubCell"/>
</dbReference>
<evidence type="ECO:0000256" key="11">
    <source>
        <dbReference type="SAM" id="MobiDB-lite"/>
    </source>
</evidence>
<dbReference type="Pfam" id="PF15805">
    <property type="entry name" value="SCNM1_acidic"/>
    <property type="match status" value="1"/>
</dbReference>